<name>A0A816P769_BRANA</name>
<reference evidence="2" key="1">
    <citation type="submission" date="2021-01" db="EMBL/GenBank/DDBJ databases">
        <authorList>
            <consortium name="Genoscope - CEA"/>
            <person name="William W."/>
        </authorList>
    </citation>
    <scope>NUCLEOTIDE SEQUENCE</scope>
</reference>
<sequence>MKEIYIDIATMAVLNFLKDANSHIKVVADSTGAISFTEMTVFLGYMQTMEIAAATREDKFPLGSEKRRDDSLDFERVTGPYS</sequence>
<proteinExistence type="predicted"/>
<dbReference type="Proteomes" id="UP001295469">
    <property type="component" value="Chromosome A09"/>
</dbReference>
<organism evidence="2">
    <name type="scientific">Brassica napus</name>
    <name type="common">Rape</name>
    <dbReference type="NCBI Taxonomy" id="3708"/>
    <lineage>
        <taxon>Eukaryota</taxon>
        <taxon>Viridiplantae</taxon>
        <taxon>Streptophyta</taxon>
        <taxon>Embryophyta</taxon>
        <taxon>Tracheophyta</taxon>
        <taxon>Spermatophyta</taxon>
        <taxon>Magnoliopsida</taxon>
        <taxon>eudicotyledons</taxon>
        <taxon>Gunneridae</taxon>
        <taxon>Pentapetalae</taxon>
        <taxon>rosids</taxon>
        <taxon>malvids</taxon>
        <taxon>Brassicales</taxon>
        <taxon>Brassicaceae</taxon>
        <taxon>Brassiceae</taxon>
        <taxon>Brassica</taxon>
    </lineage>
</organism>
<feature type="region of interest" description="Disordered" evidence="1">
    <location>
        <begin position="60"/>
        <end position="82"/>
    </location>
</feature>
<evidence type="ECO:0000313" key="2">
    <source>
        <dbReference type="EMBL" id="CAF2044125.1"/>
    </source>
</evidence>
<dbReference type="AlphaFoldDB" id="A0A816P769"/>
<feature type="compositionally biased region" description="Basic and acidic residues" evidence="1">
    <location>
        <begin position="60"/>
        <end position="76"/>
    </location>
</feature>
<gene>
    <name evidence="2" type="ORF">DARMORV10_A09P33290.1</name>
</gene>
<evidence type="ECO:0000256" key="1">
    <source>
        <dbReference type="SAM" id="MobiDB-lite"/>
    </source>
</evidence>
<dbReference type="EMBL" id="HG994363">
    <property type="protein sequence ID" value="CAF2044125.1"/>
    <property type="molecule type" value="Genomic_DNA"/>
</dbReference>
<accession>A0A816P769</accession>
<protein>
    <submittedName>
        <fullName evidence="2">(rape) hypothetical protein</fullName>
    </submittedName>
</protein>